<organism evidence="13">
    <name type="scientific">termite gut metagenome</name>
    <dbReference type="NCBI Taxonomy" id="433724"/>
    <lineage>
        <taxon>unclassified sequences</taxon>
        <taxon>metagenomes</taxon>
        <taxon>organismal metagenomes</taxon>
    </lineage>
</organism>
<dbReference type="GO" id="GO:0045493">
    <property type="term" value="P:xylan catabolic process"/>
    <property type="evidence" value="ECO:0007669"/>
    <property type="project" value="UniProtKB-KW"/>
</dbReference>
<evidence type="ECO:0000256" key="2">
    <source>
        <dbReference type="ARBA" id="ARBA00007495"/>
    </source>
</evidence>
<comment type="similarity">
    <text evidence="2">Belongs to the glycosyl hydrolase 10 (cellulase F) family.</text>
</comment>
<dbReference type="Pfam" id="PF02018">
    <property type="entry name" value="CBM_4_9"/>
    <property type="match status" value="1"/>
</dbReference>
<dbReference type="InterPro" id="IPR044846">
    <property type="entry name" value="GH10"/>
</dbReference>
<dbReference type="PANTHER" id="PTHR31490:SF88">
    <property type="entry name" value="BETA-XYLANASE"/>
    <property type="match status" value="1"/>
</dbReference>
<evidence type="ECO:0000256" key="3">
    <source>
        <dbReference type="ARBA" id="ARBA00012590"/>
    </source>
</evidence>
<dbReference type="PANTHER" id="PTHR31490">
    <property type="entry name" value="GLYCOSYL HYDROLASE"/>
    <property type="match status" value="1"/>
</dbReference>
<dbReference type="GO" id="GO:0031176">
    <property type="term" value="F:endo-1,4-beta-xylanase activity"/>
    <property type="evidence" value="ECO:0007669"/>
    <property type="project" value="UniProtKB-EC"/>
</dbReference>
<gene>
    <name evidence="13" type="ORF">EZS27_020126</name>
</gene>
<evidence type="ECO:0000256" key="10">
    <source>
        <dbReference type="ARBA" id="ARBA00023326"/>
    </source>
</evidence>
<reference evidence="13" key="1">
    <citation type="submission" date="2019-03" db="EMBL/GenBank/DDBJ databases">
        <title>Single cell metagenomics reveals metabolic interactions within the superorganism composed of flagellate Streblomastix strix and complex community of Bacteroidetes bacteria on its surface.</title>
        <authorList>
            <person name="Treitli S.C."/>
            <person name="Kolisko M."/>
            <person name="Husnik F."/>
            <person name="Keeling P."/>
            <person name="Hampl V."/>
        </authorList>
    </citation>
    <scope>NUCLEOTIDE SEQUENCE</scope>
    <source>
        <strain evidence="13">STM</strain>
    </source>
</reference>
<keyword evidence="4" id="KW-0858">Xylan degradation</keyword>
<dbReference type="Gene3D" id="3.20.20.80">
    <property type="entry name" value="Glycosidases"/>
    <property type="match status" value="1"/>
</dbReference>
<keyword evidence="9" id="KW-0326">Glycosidase</keyword>
<comment type="caution">
    <text evidence="13">The sequence shown here is derived from an EMBL/GenBank/DDBJ whole genome shotgun (WGS) entry which is preliminary data.</text>
</comment>
<evidence type="ECO:0000256" key="5">
    <source>
        <dbReference type="ARBA" id="ARBA00022729"/>
    </source>
</evidence>
<name>A0A5J4RDK6_9ZZZZ</name>
<evidence type="ECO:0000256" key="7">
    <source>
        <dbReference type="ARBA" id="ARBA00022801"/>
    </source>
</evidence>
<proteinExistence type="inferred from homology"/>
<comment type="catalytic activity">
    <reaction evidence="1">
        <text>Endohydrolysis of (1-&gt;4)-beta-D-xylosidic linkages in xylans.</text>
        <dbReference type="EC" id="3.2.1.8"/>
    </reaction>
</comment>
<keyword evidence="10" id="KW-0624">Polysaccharide degradation</keyword>
<sequence>MQLAEKISRYEVLNTYTNFKLGIGIDLTLYMENEDYRNIVNENFDEITVGYHMKHGAMVNSKEELNFGSVDALLDRLGEAGLTVYGHTLAWHQNQNASYLNGLIAPQVIPAPTGENQLENGSFEEGMDNWGSWGNKTTVEISTDEQIEGSKSLKVVINASSNVVYGMQLQSPSIPLITEHHYQISFFIKSDIPGAVRMSFDDGLNPHPLGVVLARK</sequence>
<feature type="domain" description="CBM-cenC" evidence="12">
    <location>
        <begin position="116"/>
        <end position="193"/>
    </location>
</feature>
<evidence type="ECO:0000256" key="8">
    <source>
        <dbReference type="ARBA" id="ARBA00023277"/>
    </source>
</evidence>
<accession>A0A5J4RDK6</accession>
<dbReference type="Pfam" id="PF00331">
    <property type="entry name" value="Glyco_hydro_10"/>
    <property type="match status" value="1"/>
</dbReference>
<dbReference type="EMBL" id="SNRY01001395">
    <property type="protein sequence ID" value="KAA6331250.1"/>
    <property type="molecule type" value="Genomic_DNA"/>
</dbReference>
<dbReference type="SUPFAM" id="SSF51445">
    <property type="entry name" value="(Trans)glycosidases"/>
    <property type="match status" value="1"/>
</dbReference>
<evidence type="ECO:0000256" key="1">
    <source>
        <dbReference type="ARBA" id="ARBA00000681"/>
    </source>
</evidence>
<dbReference type="Gene3D" id="2.60.120.260">
    <property type="entry name" value="Galactose-binding domain-like"/>
    <property type="match status" value="1"/>
</dbReference>
<evidence type="ECO:0000256" key="9">
    <source>
        <dbReference type="ARBA" id="ARBA00023295"/>
    </source>
</evidence>
<keyword evidence="7" id="KW-0378">Hydrolase</keyword>
<keyword evidence="8" id="KW-0119">Carbohydrate metabolism</keyword>
<evidence type="ECO:0000313" key="13">
    <source>
        <dbReference type="EMBL" id="KAA6331250.1"/>
    </source>
</evidence>
<evidence type="ECO:0000259" key="11">
    <source>
        <dbReference type="Pfam" id="PF00331"/>
    </source>
</evidence>
<dbReference type="InterPro" id="IPR017853">
    <property type="entry name" value="GH"/>
</dbReference>
<protein>
    <recommendedName>
        <fullName evidence="3">endo-1,4-beta-xylanase</fullName>
        <ecNumber evidence="3">3.2.1.8</ecNumber>
    </recommendedName>
</protein>
<feature type="domain" description="GH10" evidence="11">
    <location>
        <begin position="19"/>
        <end position="102"/>
    </location>
</feature>
<dbReference type="InterPro" id="IPR003305">
    <property type="entry name" value="CenC_carb-bd"/>
</dbReference>
<dbReference type="AlphaFoldDB" id="A0A5J4RDK6"/>
<dbReference type="InterPro" id="IPR001000">
    <property type="entry name" value="GH10_dom"/>
</dbReference>
<keyword evidence="5" id="KW-0732">Signal</keyword>
<dbReference type="EC" id="3.2.1.8" evidence="3"/>
<evidence type="ECO:0000256" key="6">
    <source>
        <dbReference type="ARBA" id="ARBA00022737"/>
    </source>
</evidence>
<evidence type="ECO:0000256" key="4">
    <source>
        <dbReference type="ARBA" id="ARBA00022651"/>
    </source>
</evidence>
<keyword evidence="6" id="KW-0677">Repeat</keyword>
<evidence type="ECO:0000259" key="12">
    <source>
        <dbReference type="Pfam" id="PF02018"/>
    </source>
</evidence>
<dbReference type="SUPFAM" id="SSF49785">
    <property type="entry name" value="Galactose-binding domain-like"/>
    <property type="match status" value="1"/>
</dbReference>
<dbReference type="InterPro" id="IPR008979">
    <property type="entry name" value="Galactose-bd-like_sf"/>
</dbReference>